<protein>
    <recommendedName>
        <fullName evidence="4 5">dTDP-4-dehydrorhamnose 3,5-epimerase</fullName>
        <ecNumber evidence="3 5">5.1.3.13</ecNumber>
    </recommendedName>
    <alternativeName>
        <fullName evidence="5">Thymidine diphospho-4-keto-rhamnose 3,5-epimerase</fullName>
    </alternativeName>
</protein>
<dbReference type="EC" id="5.1.3.13" evidence="3 5"/>
<dbReference type="NCBIfam" id="TIGR01221">
    <property type="entry name" value="rmlC"/>
    <property type="match status" value="1"/>
</dbReference>
<proteinExistence type="inferred from homology"/>
<dbReference type="Proteomes" id="UP001597094">
    <property type="component" value="Unassembled WGS sequence"/>
</dbReference>
<evidence type="ECO:0000256" key="2">
    <source>
        <dbReference type="ARBA" id="ARBA00001997"/>
    </source>
</evidence>
<dbReference type="InterPro" id="IPR000888">
    <property type="entry name" value="RmlC-like"/>
</dbReference>
<comment type="caution">
    <text evidence="6">The sequence shown here is derived from an EMBL/GenBank/DDBJ whole genome shotgun (WGS) entry which is preliminary data.</text>
</comment>
<evidence type="ECO:0000256" key="3">
    <source>
        <dbReference type="ARBA" id="ARBA00012098"/>
    </source>
</evidence>
<name>A0ABW3SSP3_9BACT</name>
<comment type="catalytic activity">
    <reaction evidence="1 5">
        <text>dTDP-4-dehydro-6-deoxy-alpha-D-glucose = dTDP-4-dehydro-beta-L-rhamnose</text>
        <dbReference type="Rhea" id="RHEA:16969"/>
        <dbReference type="ChEBI" id="CHEBI:57649"/>
        <dbReference type="ChEBI" id="CHEBI:62830"/>
        <dbReference type="EC" id="5.1.3.13"/>
    </reaction>
</comment>
<keyword evidence="5 6" id="KW-0413">Isomerase</keyword>
<evidence type="ECO:0000256" key="1">
    <source>
        <dbReference type="ARBA" id="ARBA00001298"/>
    </source>
</evidence>
<organism evidence="6 7">
    <name type="scientific">Pontibacter rugosus</name>
    <dbReference type="NCBI Taxonomy" id="1745966"/>
    <lineage>
        <taxon>Bacteria</taxon>
        <taxon>Pseudomonadati</taxon>
        <taxon>Bacteroidota</taxon>
        <taxon>Cytophagia</taxon>
        <taxon>Cytophagales</taxon>
        <taxon>Hymenobacteraceae</taxon>
        <taxon>Pontibacter</taxon>
    </lineage>
</organism>
<dbReference type="Gene3D" id="2.60.120.10">
    <property type="entry name" value="Jelly Rolls"/>
    <property type="match status" value="1"/>
</dbReference>
<dbReference type="EMBL" id="JBHTLD010000152">
    <property type="protein sequence ID" value="MFD1187553.1"/>
    <property type="molecule type" value="Genomic_DNA"/>
</dbReference>
<sequence>MIFTETKLKGAFILDVKRIEDERGFFGRSFCQNEFEEHGLSANVRQTNVSYNKKKGTLRGMHMQLAPNEESKLVRCTRGAIYDVIIDMRPASETYKQWIGVELTADNYRMLFVPEGFAHGFITLEDNTDVTYQVTEFYTPGAERGIRWNDPAFNIEWPIEPVVISEKDQAHPDFMDEQEKSKGKLLV</sequence>
<comment type="function">
    <text evidence="2 5">Catalyzes the epimerization of the C3' and C5'positions of dTDP-6-deoxy-D-xylo-4-hexulose, forming dTDP-6-deoxy-L-lyxo-4-hexulose.</text>
</comment>
<dbReference type="Pfam" id="PF00908">
    <property type="entry name" value="dTDP_sugar_isom"/>
    <property type="match status" value="1"/>
</dbReference>
<accession>A0ABW3SSP3</accession>
<evidence type="ECO:0000313" key="6">
    <source>
        <dbReference type="EMBL" id="MFD1187553.1"/>
    </source>
</evidence>
<comment type="pathway">
    <text evidence="5">Carbohydrate biosynthesis; dTDP-L-rhamnose biosynthesis.</text>
</comment>
<dbReference type="GO" id="GO:0008830">
    <property type="term" value="F:dTDP-4-dehydrorhamnose 3,5-epimerase activity"/>
    <property type="evidence" value="ECO:0007669"/>
    <property type="project" value="UniProtKB-EC"/>
</dbReference>
<gene>
    <name evidence="6" type="primary">rfbC</name>
    <name evidence="6" type="ORF">ACFQ2O_15150</name>
</gene>
<dbReference type="InterPro" id="IPR011051">
    <property type="entry name" value="RmlC_Cupin_sf"/>
</dbReference>
<dbReference type="CDD" id="cd00438">
    <property type="entry name" value="cupin_RmlC"/>
    <property type="match status" value="1"/>
</dbReference>
<evidence type="ECO:0000313" key="7">
    <source>
        <dbReference type="Proteomes" id="UP001597094"/>
    </source>
</evidence>
<dbReference type="PANTHER" id="PTHR21047:SF2">
    <property type="entry name" value="THYMIDINE DIPHOSPHO-4-KETO-RHAMNOSE 3,5-EPIMERASE"/>
    <property type="match status" value="1"/>
</dbReference>
<dbReference type="SUPFAM" id="SSF51182">
    <property type="entry name" value="RmlC-like cupins"/>
    <property type="match status" value="1"/>
</dbReference>
<dbReference type="PANTHER" id="PTHR21047">
    <property type="entry name" value="DTDP-6-DEOXY-D-GLUCOSE-3,5 EPIMERASE"/>
    <property type="match status" value="1"/>
</dbReference>
<keyword evidence="7" id="KW-1185">Reference proteome</keyword>
<evidence type="ECO:0000256" key="5">
    <source>
        <dbReference type="RuleBase" id="RU364069"/>
    </source>
</evidence>
<evidence type="ECO:0000256" key="4">
    <source>
        <dbReference type="ARBA" id="ARBA00019595"/>
    </source>
</evidence>
<comment type="similarity">
    <text evidence="5">Belongs to the dTDP-4-dehydrorhamnose 3,5-epimerase family.</text>
</comment>
<dbReference type="RefSeq" id="WP_377529305.1">
    <property type="nucleotide sequence ID" value="NZ_JBHTLD010000152.1"/>
</dbReference>
<comment type="subunit">
    <text evidence="5">Homodimer.</text>
</comment>
<dbReference type="InterPro" id="IPR014710">
    <property type="entry name" value="RmlC-like_jellyroll"/>
</dbReference>
<reference evidence="7" key="1">
    <citation type="journal article" date="2019" name="Int. J. Syst. Evol. Microbiol.">
        <title>The Global Catalogue of Microorganisms (GCM) 10K type strain sequencing project: providing services to taxonomists for standard genome sequencing and annotation.</title>
        <authorList>
            <consortium name="The Broad Institute Genomics Platform"/>
            <consortium name="The Broad Institute Genome Sequencing Center for Infectious Disease"/>
            <person name="Wu L."/>
            <person name="Ma J."/>
        </authorList>
    </citation>
    <scope>NUCLEOTIDE SEQUENCE [LARGE SCALE GENOMIC DNA]</scope>
    <source>
        <strain evidence="7">JCM 31319</strain>
    </source>
</reference>